<dbReference type="SUPFAM" id="SSF57667">
    <property type="entry name" value="beta-beta-alpha zinc fingers"/>
    <property type="match status" value="4"/>
</dbReference>
<comment type="subcellular location">
    <subcellularLocation>
        <location evidence="1">Nucleus</location>
    </subcellularLocation>
</comment>
<evidence type="ECO:0000313" key="13">
    <source>
        <dbReference type="Proteomes" id="UP001318040"/>
    </source>
</evidence>
<dbReference type="FunFam" id="3.30.160.60:FF:000100">
    <property type="entry name" value="Zinc finger 45-like"/>
    <property type="match status" value="1"/>
</dbReference>
<keyword evidence="6" id="KW-0805">Transcription regulation</keyword>
<evidence type="ECO:0000313" key="14">
    <source>
        <dbReference type="RefSeq" id="XP_032804491.1"/>
    </source>
</evidence>
<accession>A0AAJ7SRY9</accession>
<dbReference type="GeneID" id="116939788"/>
<evidence type="ECO:0000259" key="11">
    <source>
        <dbReference type="PROSITE" id="PS50097"/>
    </source>
</evidence>
<dbReference type="PANTHER" id="PTHR46105">
    <property type="entry name" value="AGAP004733-PA"/>
    <property type="match status" value="1"/>
</dbReference>
<evidence type="ECO:0000256" key="9">
    <source>
        <dbReference type="ARBA" id="ARBA00023242"/>
    </source>
</evidence>
<dbReference type="Proteomes" id="UP001318040">
    <property type="component" value="Chromosome 6"/>
</dbReference>
<dbReference type="SMART" id="SM00355">
    <property type="entry name" value="ZnF_C2H2"/>
    <property type="match status" value="8"/>
</dbReference>
<keyword evidence="2" id="KW-0479">Metal-binding</keyword>
<proteinExistence type="predicted"/>
<keyword evidence="8" id="KW-0804">Transcription</keyword>
<evidence type="ECO:0000256" key="6">
    <source>
        <dbReference type="ARBA" id="ARBA00023015"/>
    </source>
</evidence>
<organism evidence="13 14">
    <name type="scientific">Petromyzon marinus</name>
    <name type="common">Sea lamprey</name>
    <dbReference type="NCBI Taxonomy" id="7757"/>
    <lineage>
        <taxon>Eukaryota</taxon>
        <taxon>Metazoa</taxon>
        <taxon>Chordata</taxon>
        <taxon>Craniata</taxon>
        <taxon>Vertebrata</taxon>
        <taxon>Cyclostomata</taxon>
        <taxon>Hyperoartia</taxon>
        <taxon>Petromyzontiformes</taxon>
        <taxon>Petromyzontidae</taxon>
        <taxon>Petromyzon</taxon>
    </lineage>
</organism>
<evidence type="ECO:0000256" key="3">
    <source>
        <dbReference type="ARBA" id="ARBA00022737"/>
    </source>
</evidence>
<feature type="domain" description="C2H2-type" evidence="12">
    <location>
        <begin position="386"/>
        <end position="414"/>
    </location>
</feature>
<keyword evidence="7" id="KW-0238">DNA-binding</keyword>
<dbReference type="RefSeq" id="XP_032804491.1">
    <property type="nucleotide sequence ID" value="XM_032948600.1"/>
</dbReference>
<evidence type="ECO:0000313" key="15">
    <source>
        <dbReference type="RefSeq" id="XP_032804492.1"/>
    </source>
</evidence>
<keyword evidence="3" id="KW-0677">Repeat</keyword>
<dbReference type="RefSeq" id="XP_032804492.1">
    <property type="nucleotide sequence ID" value="XM_032948601.1"/>
</dbReference>
<dbReference type="Gene3D" id="3.30.710.10">
    <property type="entry name" value="Potassium Channel Kv1.1, Chain A"/>
    <property type="match status" value="1"/>
</dbReference>
<reference evidence="14 15" key="1">
    <citation type="submission" date="2025-04" db="UniProtKB">
        <authorList>
            <consortium name="RefSeq"/>
        </authorList>
    </citation>
    <scope>IDENTIFICATION</scope>
    <source>
        <tissue evidence="14 15">Sperm</tissue>
    </source>
</reference>
<dbReference type="Gene3D" id="3.30.160.60">
    <property type="entry name" value="Classic Zinc Finger"/>
    <property type="match status" value="5"/>
</dbReference>
<dbReference type="GO" id="GO:0005634">
    <property type="term" value="C:nucleus"/>
    <property type="evidence" value="ECO:0007669"/>
    <property type="project" value="UniProtKB-SubCell"/>
</dbReference>
<dbReference type="KEGG" id="pmrn:116939788"/>
<dbReference type="PANTHER" id="PTHR46105:SF5">
    <property type="entry name" value="ZINC FINGER AND BTB DOMAIN-CONTAINING PROTEIN 44 ISOFORM X1"/>
    <property type="match status" value="1"/>
</dbReference>
<dbReference type="InterPro" id="IPR036236">
    <property type="entry name" value="Znf_C2H2_sf"/>
</dbReference>
<evidence type="ECO:0000256" key="4">
    <source>
        <dbReference type="ARBA" id="ARBA00022771"/>
    </source>
</evidence>
<dbReference type="PROSITE" id="PS50097">
    <property type="entry name" value="BTB"/>
    <property type="match status" value="1"/>
</dbReference>
<dbReference type="FunFam" id="3.30.160.60:FF:001557">
    <property type="entry name" value="Transcription factor E4F1"/>
    <property type="match status" value="1"/>
</dbReference>
<dbReference type="AlphaFoldDB" id="A0AAJ7SRY9"/>
<evidence type="ECO:0000256" key="1">
    <source>
        <dbReference type="ARBA" id="ARBA00004123"/>
    </source>
</evidence>
<name>A0AAJ7SRY9_PETMA</name>
<dbReference type="Pfam" id="PF00096">
    <property type="entry name" value="zf-C2H2"/>
    <property type="match status" value="3"/>
</dbReference>
<dbReference type="Pfam" id="PF00651">
    <property type="entry name" value="BTB"/>
    <property type="match status" value="1"/>
</dbReference>
<evidence type="ECO:0000256" key="10">
    <source>
        <dbReference type="PROSITE-ProRule" id="PRU00042"/>
    </source>
</evidence>
<keyword evidence="9" id="KW-0539">Nucleus</keyword>
<dbReference type="SMART" id="SM00225">
    <property type="entry name" value="BTB"/>
    <property type="match status" value="1"/>
</dbReference>
<feature type="domain" description="C2H2-type" evidence="12">
    <location>
        <begin position="415"/>
        <end position="443"/>
    </location>
</feature>
<dbReference type="PROSITE" id="PS00028">
    <property type="entry name" value="ZINC_FINGER_C2H2_1"/>
    <property type="match status" value="6"/>
</dbReference>
<feature type="domain" description="C2H2-type" evidence="12">
    <location>
        <begin position="444"/>
        <end position="471"/>
    </location>
</feature>
<dbReference type="PROSITE" id="PS50157">
    <property type="entry name" value="ZINC_FINGER_C2H2_2"/>
    <property type="match status" value="6"/>
</dbReference>
<evidence type="ECO:0000259" key="12">
    <source>
        <dbReference type="PROSITE" id="PS50157"/>
    </source>
</evidence>
<dbReference type="GO" id="GO:0000981">
    <property type="term" value="F:DNA-binding transcription factor activity, RNA polymerase II-specific"/>
    <property type="evidence" value="ECO:0007669"/>
    <property type="project" value="TreeGrafter"/>
</dbReference>
<evidence type="ECO:0000256" key="5">
    <source>
        <dbReference type="ARBA" id="ARBA00022833"/>
    </source>
</evidence>
<keyword evidence="5" id="KW-0862">Zinc</keyword>
<feature type="domain" description="C2H2-type" evidence="12">
    <location>
        <begin position="500"/>
        <end position="527"/>
    </location>
</feature>
<gene>
    <name evidence="14 15" type="primary">LOC116939788</name>
</gene>
<sequence length="581" mass="64654">MQPQSEHMNTVELRYVDYPTALLLRMNELRIAGHFCDVTVEVDGVHYRAHRSVLAGASRLFENLFTQHQSQPMKLYRLDFLTARAFGLVLEFLYTASLKVDVGDLEVLRSAAQILQLGPLEQVCGLVLQQGVVTAVTSSSAAVSAMSGLTVSQVVEGDELLSQQIDGEGQDIGDGGFCEPYTVETTAGFDVQVSTQDAVNQSLSDIEKHLVSIAEGRDITLEVPQEQSDESVCKVFSDASEQQQQQQQEQQEIMDMLGQQSKELQLETEMAQPSGEVVVLPVNDFDEISQAAAEVAANGQTQEVMSTDCQLVTHSTQVETPSTSQPPMSRCFVCGLNVSNSTDLGAHLWKEHLLFNEGECKICGKVVNSKIAAQKHLLYHAGERKLECATCGEGFAFKQDLLLHKRKVHGRGKSYMCDECGRVFRCNGNFIRHLRVVHKGQRPHVCEYCGQCFADVGNLTRHLRRHLGVATFQCSKCEEKCETLTQLKLHLRTHIGVKPFECKICQKRCRSFSSIRAHIAKHNGCQAFKCTLCEFVTPARRKMEQHMKSHKPDDVPADWAVEQTTMFINHEPPKPQEGGAT</sequence>
<dbReference type="InterPro" id="IPR000210">
    <property type="entry name" value="BTB/POZ_dom"/>
</dbReference>
<keyword evidence="4 10" id="KW-0863">Zinc-finger</keyword>
<dbReference type="GO" id="GO:0000978">
    <property type="term" value="F:RNA polymerase II cis-regulatory region sequence-specific DNA binding"/>
    <property type="evidence" value="ECO:0007669"/>
    <property type="project" value="TreeGrafter"/>
</dbReference>
<keyword evidence="13" id="KW-1185">Reference proteome</keyword>
<feature type="domain" description="C2H2-type" evidence="12">
    <location>
        <begin position="472"/>
        <end position="499"/>
    </location>
</feature>
<evidence type="ECO:0000256" key="7">
    <source>
        <dbReference type="ARBA" id="ARBA00023125"/>
    </source>
</evidence>
<dbReference type="InterPro" id="IPR050457">
    <property type="entry name" value="ZnFinger_BTB_dom_contain"/>
</dbReference>
<feature type="domain" description="C2H2-type" evidence="12">
    <location>
        <begin position="358"/>
        <end position="385"/>
    </location>
</feature>
<dbReference type="InterPro" id="IPR013087">
    <property type="entry name" value="Znf_C2H2_type"/>
</dbReference>
<dbReference type="GO" id="GO:0045944">
    <property type="term" value="P:positive regulation of transcription by RNA polymerase II"/>
    <property type="evidence" value="ECO:0007669"/>
    <property type="project" value="UniProtKB-ARBA"/>
</dbReference>
<dbReference type="InterPro" id="IPR011333">
    <property type="entry name" value="SKP1/BTB/POZ_sf"/>
</dbReference>
<dbReference type="GO" id="GO:0008270">
    <property type="term" value="F:zinc ion binding"/>
    <property type="evidence" value="ECO:0007669"/>
    <property type="project" value="UniProtKB-KW"/>
</dbReference>
<evidence type="ECO:0000256" key="8">
    <source>
        <dbReference type="ARBA" id="ARBA00023163"/>
    </source>
</evidence>
<dbReference type="SUPFAM" id="SSF54695">
    <property type="entry name" value="POZ domain"/>
    <property type="match status" value="1"/>
</dbReference>
<feature type="domain" description="BTB" evidence="11">
    <location>
        <begin position="36"/>
        <end position="102"/>
    </location>
</feature>
<evidence type="ECO:0000256" key="2">
    <source>
        <dbReference type="ARBA" id="ARBA00022723"/>
    </source>
</evidence>
<protein>
    <submittedName>
        <fullName evidence="14 15">Zinc finger and BTB domain-containing protein 16-like isoform X1</fullName>
    </submittedName>
</protein>